<dbReference type="Gene3D" id="3.40.50.1000">
    <property type="entry name" value="HAD superfamily/HAD-like"/>
    <property type="match status" value="1"/>
</dbReference>
<evidence type="ECO:0008006" key="2">
    <source>
        <dbReference type="Google" id="ProtNLM"/>
    </source>
</evidence>
<name>A0AB39UVH1_9GAMM</name>
<protein>
    <recommendedName>
        <fullName evidence="2">Phosphoglycolate phosphatase</fullName>
    </recommendedName>
</protein>
<dbReference type="EMBL" id="CP154858">
    <property type="protein sequence ID" value="XDT71985.1"/>
    <property type="molecule type" value="Genomic_DNA"/>
</dbReference>
<accession>A0AB39UVH1</accession>
<dbReference type="InterPro" id="IPR036412">
    <property type="entry name" value="HAD-like_sf"/>
</dbReference>
<dbReference type="InterPro" id="IPR023214">
    <property type="entry name" value="HAD_sf"/>
</dbReference>
<evidence type="ECO:0000313" key="1">
    <source>
        <dbReference type="EMBL" id="XDT71985.1"/>
    </source>
</evidence>
<organism evidence="1">
    <name type="scientific">Thermohahella caldifontis</name>
    <dbReference type="NCBI Taxonomy" id="3142973"/>
    <lineage>
        <taxon>Bacteria</taxon>
        <taxon>Pseudomonadati</taxon>
        <taxon>Pseudomonadota</taxon>
        <taxon>Gammaproteobacteria</taxon>
        <taxon>Oceanospirillales</taxon>
        <taxon>Hahellaceae</taxon>
        <taxon>Thermohahella</taxon>
    </lineage>
</organism>
<sequence length="54" mass="5632">MSPAGALLFDLDGTLVDSVPDLAQALDTALGRLGLPRQANPAPGNGWAMVRQSW</sequence>
<dbReference type="Gene3D" id="1.10.150.240">
    <property type="entry name" value="Putative phosphatase, domain 2"/>
    <property type="match status" value="1"/>
</dbReference>
<dbReference type="RefSeq" id="WP_369601006.1">
    <property type="nucleotide sequence ID" value="NZ_CP154858.1"/>
</dbReference>
<dbReference type="KEGG" id="tcd:AAIA72_14475"/>
<proteinExistence type="predicted"/>
<reference evidence="1" key="1">
    <citation type="submission" date="2024-05" db="EMBL/GenBank/DDBJ databases">
        <title>Genome sequencing of novel strain.</title>
        <authorList>
            <person name="Ganbat D."/>
            <person name="Ganbat S."/>
            <person name="Lee S.-J."/>
        </authorList>
    </citation>
    <scope>NUCLEOTIDE SEQUENCE</scope>
    <source>
        <strain evidence="1">SMD15-11</strain>
    </source>
</reference>
<dbReference type="SUPFAM" id="SSF56784">
    <property type="entry name" value="HAD-like"/>
    <property type="match status" value="1"/>
</dbReference>
<dbReference type="AlphaFoldDB" id="A0AB39UVH1"/>
<dbReference type="InterPro" id="IPR023198">
    <property type="entry name" value="PGP-like_dom2"/>
</dbReference>
<gene>
    <name evidence="1" type="ORF">AAIA72_14475</name>
</gene>